<keyword evidence="2" id="KW-0732">Signal</keyword>
<evidence type="ECO:0000256" key="2">
    <source>
        <dbReference type="SAM" id="SignalP"/>
    </source>
</evidence>
<feature type="chain" id="PRO_5004737041" evidence="2">
    <location>
        <begin position="23"/>
        <end position="120"/>
    </location>
</feature>
<proteinExistence type="evidence at transcript level"/>
<dbReference type="AlphaFoldDB" id="V5ICW0"/>
<protein>
    <submittedName>
        <fullName evidence="3">Putative secreted protein</fullName>
    </submittedName>
</protein>
<evidence type="ECO:0000256" key="1">
    <source>
        <dbReference type="SAM" id="MobiDB-lite"/>
    </source>
</evidence>
<feature type="signal peptide" evidence="2">
    <location>
        <begin position="1"/>
        <end position="22"/>
    </location>
</feature>
<evidence type="ECO:0000313" key="3">
    <source>
        <dbReference type="EMBL" id="JAB71466.1"/>
    </source>
</evidence>
<accession>V5ICW0</accession>
<dbReference type="EMBL" id="GANP01013002">
    <property type="protein sequence ID" value="JAB71466.1"/>
    <property type="molecule type" value="mRNA"/>
</dbReference>
<name>V5ICW0_IXORI</name>
<reference evidence="3" key="1">
    <citation type="journal article" date="2015" name="Sci. Rep.">
        <title>Tissue- and time-dependent transcription in Ixodes ricinus salivary glands and midguts when blood feeding on the vertebrate host.</title>
        <authorList>
            <person name="Kotsyfakis M."/>
            <person name="Schwarz A."/>
            <person name="Erhart J."/>
            <person name="Ribeiro J.M."/>
        </authorList>
    </citation>
    <scope>NUCLEOTIDE SEQUENCE</scope>
    <source>
        <tissue evidence="3">Salivary gland and midgut</tissue>
    </source>
</reference>
<organism evidence="3">
    <name type="scientific">Ixodes ricinus</name>
    <name type="common">Common tick</name>
    <name type="synonym">Acarus ricinus</name>
    <dbReference type="NCBI Taxonomy" id="34613"/>
    <lineage>
        <taxon>Eukaryota</taxon>
        <taxon>Metazoa</taxon>
        <taxon>Ecdysozoa</taxon>
        <taxon>Arthropoda</taxon>
        <taxon>Chelicerata</taxon>
        <taxon>Arachnida</taxon>
        <taxon>Acari</taxon>
        <taxon>Parasitiformes</taxon>
        <taxon>Ixodida</taxon>
        <taxon>Ixodoidea</taxon>
        <taxon>Ixodidae</taxon>
        <taxon>Ixodinae</taxon>
        <taxon>Ixodes</taxon>
    </lineage>
</organism>
<sequence length="120" mass="12756">MFKMKFFILFLLAVLCFGNTSASETDSGNGEGEGTAPVAGEASPSVGGDSDGEKKEESTDADPGNGASSGAKEKSNTFKKAAGLPPWIVDPTTFLDTLIKRCHDSFTYFGRQLKQLKQLN</sequence>
<feature type="region of interest" description="Disordered" evidence="1">
    <location>
        <begin position="22"/>
        <end position="77"/>
    </location>
</feature>